<accession>A0AAE1ZHN2</accession>
<feature type="domain" description="FERM" evidence="1">
    <location>
        <begin position="1"/>
        <end position="148"/>
    </location>
</feature>
<keyword evidence="3" id="KW-1185">Reference proteome</keyword>
<dbReference type="Proteomes" id="UP001292079">
    <property type="component" value="Unassembled WGS sequence"/>
</dbReference>
<dbReference type="Gene3D" id="3.10.20.90">
    <property type="entry name" value="Phosphatidylinositol 3-kinase Catalytic Subunit, Chain A, domain 1"/>
    <property type="match status" value="1"/>
</dbReference>
<name>A0AAE1ZHN2_SCHME</name>
<reference evidence="2" key="1">
    <citation type="submission" date="2022-04" db="EMBL/GenBank/DDBJ databases">
        <authorList>
            <person name="Xu L."/>
            <person name="Lv Z."/>
        </authorList>
    </citation>
    <scope>NUCLEOTIDE SEQUENCE</scope>
    <source>
        <strain evidence="2">LV_2022a</strain>
    </source>
</reference>
<dbReference type="EMBL" id="JALJAT010000002">
    <property type="protein sequence ID" value="KAK4473749.1"/>
    <property type="molecule type" value="Genomic_DNA"/>
</dbReference>
<dbReference type="InterPro" id="IPR035963">
    <property type="entry name" value="FERM_2"/>
</dbReference>
<dbReference type="SMART" id="SM00295">
    <property type="entry name" value="B41"/>
    <property type="match status" value="1"/>
</dbReference>
<dbReference type="PRINTS" id="PR00935">
    <property type="entry name" value="BAND41"/>
</dbReference>
<evidence type="ECO:0000313" key="2">
    <source>
        <dbReference type="EMBL" id="KAK4473749.1"/>
    </source>
</evidence>
<organism evidence="2 3">
    <name type="scientific">Schistosoma mekongi</name>
    <name type="common">Parasitic worm</name>
    <dbReference type="NCBI Taxonomy" id="38744"/>
    <lineage>
        <taxon>Eukaryota</taxon>
        <taxon>Metazoa</taxon>
        <taxon>Spiralia</taxon>
        <taxon>Lophotrochozoa</taxon>
        <taxon>Platyhelminthes</taxon>
        <taxon>Trematoda</taxon>
        <taxon>Digenea</taxon>
        <taxon>Strigeidida</taxon>
        <taxon>Schistosomatoidea</taxon>
        <taxon>Schistosomatidae</taxon>
        <taxon>Schistosoma</taxon>
    </lineage>
</organism>
<dbReference type="InterPro" id="IPR029071">
    <property type="entry name" value="Ubiquitin-like_domsf"/>
</dbReference>
<dbReference type="Gene3D" id="1.20.80.60">
    <property type="match status" value="1"/>
</dbReference>
<evidence type="ECO:0000259" key="1">
    <source>
        <dbReference type="PROSITE" id="PS50057"/>
    </source>
</evidence>
<dbReference type="AlphaFoldDB" id="A0AAE1ZHN2"/>
<dbReference type="SUPFAM" id="SSF47031">
    <property type="entry name" value="Second domain of FERM"/>
    <property type="match status" value="1"/>
</dbReference>
<dbReference type="InterPro" id="IPR018979">
    <property type="entry name" value="FERM_N"/>
</dbReference>
<dbReference type="PANTHER" id="PTHR45858">
    <property type="entry name" value="FERM DOMAIN CONTAINING PROTEIN"/>
    <property type="match status" value="1"/>
</dbReference>
<dbReference type="Pfam" id="PF09379">
    <property type="entry name" value="FERM_N"/>
    <property type="match status" value="1"/>
</dbReference>
<dbReference type="CDD" id="cd14473">
    <property type="entry name" value="FERM_B-lobe"/>
    <property type="match status" value="1"/>
</dbReference>
<dbReference type="SUPFAM" id="SSF54236">
    <property type="entry name" value="Ubiquitin-like"/>
    <property type="match status" value="1"/>
</dbReference>
<comment type="caution">
    <text evidence="2">The sequence shown here is derived from an EMBL/GenBank/DDBJ whole genome shotgun (WGS) entry which is preliminary data.</text>
</comment>
<dbReference type="Pfam" id="PF00373">
    <property type="entry name" value="FERM_M"/>
    <property type="match status" value="1"/>
</dbReference>
<dbReference type="InterPro" id="IPR000299">
    <property type="entry name" value="FERM_domain"/>
</dbReference>
<proteinExistence type="predicted"/>
<dbReference type="InterPro" id="IPR019749">
    <property type="entry name" value="Band_41_domain"/>
</dbReference>
<dbReference type="InterPro" id="IPR051835">
    <property type="entry name" value="RAC1-GEF"/>
</dbReference>
<gene>
    <name evidence="2" type="ORF">MN116_003090</name>
</gene>
<sequence>MANPRALGRELYAMVVEHLQLVEYDYFDLEYVNKDGLHCWLDHSKAINRQINISKRFLYSFVVKFYTPHPNLLEDELTRYLFALQIKIDLRSGRLQCSESTAALLAAFIVQGERCQLPCFRVIMNMCICHIIYHVLDLLFTCLHFLYT</sequence>
<dbReference type="InterPro" id="IPR019748">
    <property type="entry name" value="FERM_central"/>
</dbReference>
<dbReference type="PANTHER" id="PTHR45858:SF5">
    <property type="entry name" value="MOESIN_EZRIN_RADIXIN HOMOLOG 1"/>
    <property type="match status" value="1"/>
</dbReference>
<reference evidence="2" key="2">
    <citation type="journal article" date="2023" name="Infect Dis Poverty">
        <title>Chromosome-scale genome of the human blood fluke Schistosoma mekongi and its implications for public health.</title>
        <authorList>
            <person name="Zhou M."/>
            <person name="Xu L."/>
            <person name="Xu D."/>
            <person name="Chen W."/>
            <person name="Khan J."/>
            <person name="Hu Y."/>
            <person name="Huang H."/>
            <person name="Wei H."/>
            <person name="Zhang Y."/>
            <person name="Chusongsang P."/>
            <person name="Tanasarnprasert K."/>
            <person name="Hu X."/>
            <person name="Limpanont Y."/>
            <person name="Lv Z."/>
        </authorList>
    </citation>
    <scope>NUCLEOTIDE SEQUENCE</scope>
    <source>
        <strain evidence="2">LV_2022a</strain>
    </source>
</reference>
<evidence type="ECO:0000313" key="3">
    <source>
        <dbReference type="Proteomes" id="UP001292079"/>
    </source>
</evidence>
<protein>
    <recommendedName>
        <fullName evidence="1">FERM domain-containing protein</fullName>
    </recommendedName>
</protein>
<dbReference type="GO" id="GO:0005085">
    <property type="term" value="F:guanyl-nucleotide exchange factor activity"/>
    <property type="evidence" value="ECO:0007669"/>
    <property type="project" value="TreeGrafter"/>
</dbReference>
<dbReference type="PROSITE" id="PS50057">
    <property type="entry name" value="FERM_3"/>
    <property type="match status" value="1"/>
</dbReference>